<accession>K1SWR8</accession>
<dbReference type="AlphaFoldDB" id="K1SWR8"/>
<dbReference type="EMBL" id="AJWY01011830">
    <property type="protein sequence ID" value="EKC51656.1"/>
    <property type="molecule type" value="Genomic_DNA"/>
</dbReference>
<feature type="non-terminal residue" evidence="1">
    <location>
        <position position="181"/>
    </location>
</feature>
<reference evidence="1" key="1">
    <citation type="journal article" date="2013" name="Environ. Microbiol.">
        <title>Microbiota from the distal guts of lean and obese adolescents exhibit partial functional redundancy besides clear differences in community structure.</title>
        <authorList>
            <person name="Ferrer M."/>
            <person name="Ruiz A."/>
            <person name="Lanza F."/>
            <person name="Haange S.B."/>
            <person name="Oberbach A."/>
            <person name="Till H."/>
            <person name="Bargiela R."/>
            <person name="Campoy C."/>
            <person name="Segura M.T."/>
            <person name="Richter M."/>
            <person name="von Bergen M."/>
            <person name="Seifert J."/>
            <person name="Suarez A."/>
        </authorList>
    </citation>
    <scope>NUCLEOTIDE SEQUENCE</scope>
</reference>
<comment type="caution">
    <text evidence="1">The sequence shown here is derived from an EMBL/GenBank/DDBJ whole genome shotgun (WGS) entry which is preliminary data.</text>
</comment>
<evidence type="ECO:0000313" key="1">
    <source>
        <dbReference type="EMBL" id="EKC51656.1"/>
    </source>
</evidence>
<organism evidence="1">
    <name type="scientific">human gut metagenome</name>
    <dbReference type="NCBI Taxonomy" id="408170"/>
    <lineage>
        <taxon>unclassified sequences</taxon>
        <taxon>metagenomes</taxon>
        <taxon>organismal metagenomes</taxon>
    </lineage>
</organism>
<proteinExistence type="predicted"/>
<protein>
    <submittedName>
        <fullName evidence="1">Uncharacterized protein</fullName>
    </submittedName>
</protein>
<name>K1SWR8_9ZZZZ</name>
<sequence>MDLQPEMRDLLMRNGMQAHVVSNGSGYQLVVQGHDSPLLTYNITEKQMLALTDWGTNHANKLAYNTFTGIVGNDFYMPKNFVHARNANGRVAMGLHGYRVGIGEYGRMGRIDMPPPFLGWTPRSQEGFHLRRVGGRLFFPEAPIVPERWDGRMKPGELQSGGYGFYYKGQQQSYSPQQQDV</sequence>
<gene>
    <name evidence="1" type="ORF">LEA_17286</name>
</gene>